<comment type="subcellular location">
    <subcellularLocation>
        <location evidence="1 7">Cell membrane</location>
        <topology evidence="1 7">Multi-pass membrane protein</topology>
    </subcellularLocation>
</comment>
<dbReference type="PROSITE" id="PS50928">
    <property type="entry name" value="ABC_TM1"/>
    <property type="match status" value="1"/>
</dbReference>
<evidence type="ECO:0000313" key="9">
    <source>
        <dbReference type="EMBL" id="ERJ98183.1"/>
    </source>
</evidence>
<proteinExistence type="inferred from homology"/>
<feature type="transmembrane region" description="Helical" evidence="7">
    <location>
        <begin position="75"/>
        <end position="96"/>
    </location>
</feature>
<keyword evidence="2 7" id="KW-0813">Transport</keyword>
<evidence type="ECO:0000256" key="1">
    <source>
        <dbReference type="ARBA" id="ARBA00004651"/>
    </source>
</evidence>
<evidence type="ECO:0000256" key="3">
    <source>
        <dbReference type="ARBA" id="ARBA00022475"/>
    </source>
</evidence>
<protein>
    <submittedName>
        <fullName evidence="9">ABC transporter, permease protein</fullName>
    </submittedName>
</protein>
<dbReference type="CDD" id="cd06261">
    <property type="entry name" value="TM_PBP2"/>
    <property type="match status" value="1"/>
</dbReference>
<evidence type="ECO:0000256" key="5">
    <source>
        <dbReference type="ARBA" id="ARBA00022989"/>
    </source>
</evidence>
<keyword evidence="6 7" id="KW-0472">Membrane</keyword>
<dbReference type="PANTHER" id="PTHR43005:SF1">
    <property type="entry name" value="SPERMIDINE_PUTRESCINE TRANSPORT SYSTEM PERMEASE PROTEIN"/>
    <property type="match status" value="1"/>
</dbReference>
<accession>A0ABP2YHX5</accession>
<dbReference type="RefSeq" id="WP_021495804.1">
    <property type="nucleotide sequence ID" value="NZ_AVQI01000082.1"/>
</dbReference>
<keyword evidence="5 7" id="KW-1133">Transmembrane helix</keyword>
<dbReference type="PANTHER" id="PTHR43005">
    <property type="entry name" value="BLR7065 PROTEIN"/>
    <property type="match status" value="1"/>
</dbReference>
<dbReference type="InterPro" id="IPR000515">
    <property type="entry name" value="MetI-like"/>
</dbReference>
<dbReference type="Proteomes" id="UP000016646">
    <property type="component" value="Unassembled WGS sequence"/>
</dbReference>
<evidence type="ECO:0000313" key="10">
    <source>
        <dbReference type="Proteomes" id="UP000016646"/>
    </source>
</evidence>
<keyword evidence="3" id="KW-1003">Cell membrane</keyword>
<feature type="transmembrane region" description="Helical" evidence="7">
    <location>
        <begin position="108"/>
        <end position="128"/>
    </location>
</feature>
<feature type="transmembrane region" description="Helical" evidence="7">
    <location>
        <begin position="263"/>
        <end position="285"/>
    </location>
</feature>
<gene>
    <name evidence="9" type="ORF">HMPREF0860_1787</name>
</gene>
<comment type="similarity">
    <text evidence="7">Belongs to the binding-protein-dependent transport system permease family.</text>
</comment>
<reference evidence="9 10" key="1">
    <citation type="submission" date="2013-08" db="EMBL/GenBank/DDBJ databases">
        <authorList>
            <person name="Durkin A.S."/>
            <person name="Haft D.R."/>
            <person name="McCorrison J."/>
            <person name="Torralba M."/>
            <person name="Gillis M."/>
            <person name="Haft D.H."/>
            <person name="Methe B."/>
            <person name="Sutton G."/>
            <person name="Nelson K.E."/>
        </authorList>
    </citation>
    <scope>NUCLEOTIDE SEQUENCE [LARGE SCALE GENOMIC DNA]</scope>
    <source>
        <strain evidence="9 10">ATCC 35536</strain>
    </source>
</reference>
<dbReference type="InterPro" id="IPR035906">
    <property type="entry name" value="MetI-like_sf"/>
</dbReference>
<evidence type="ECO:0000256" key="4">
    <source>
        <dbReference type="ARBA" id="ARBA00022692"/>
    </source>
</evidence>
<dbReference type="Pfam" id="PF00528">
    <property type="entry name" value="BPD_transp_1"/>
    <property type="match status" value="1"/>
</dbReference>
<evidence type="ECO:0000256" key="6">
    <source>
        <dbReference type="ARBA" id="ARBA00023136"/>
    </source>
</evidence>
<comment type="caution">
    <text evidence="9">The sequence shown here is derived from an EMBL/GenBank/DDBJ whole genome shotgun (WGS) entry which is preliminary data.</text>
</comment>
<dbReference type="Gene3D" id="1.10.3720.10">
    <property type="entry name" value="MetI-like"/>
    <property type="match status" value="1"/>
</dbReference>
<keyword evidence="4 7" id="KW-0812">Transmembrane</keyword>
<dbReference type="EMBL" id="AVQI01000082">
    <property type="protein sequence ID" value="ERJ98183.1"/>
    <property type="molecule type" value="Genomic_DNA"/>
</dbReference>
<evidence type="ECO:0000256" key="2">
    <source>
        <dbReference type="ARBA" id="ARBA00022448"/>
    </source>
</evidence>
<organism evidence="9 10">
    <name type="scientific">Treponema socranskii subsp. socranskii VPI DR56BR1116 = ATCC 35536</name>
    <dbReference type="NCBI Taxonomy" id="1125725"/>
    <lineage>
        <taxon>Bacteria</taxon>
        <taxon>Pseudomonadati</taxon>
        <taxon>Spirochaetota</taxon>
        <taxon>Spirochaetia</taxon>
        <taxon>Spirochaetales</taxon>
        <taxon>Treponemataceae</taxon>
        <taxon>Treponema</taxon>
    </lineage>
</organism>
<evidence type="ECO:0000259" key="8">
    <source>
        <dbReference type="PROSITE" id="PS50928"/>
    </source>
</evidence>
<name>A0ABP2YHX5_TRESO</name>
<sequence>MKYLETKNKYVPYALVAPAVLIVLFVVFIPVLNAVLMSFQNYDLRRPKEIGFIGMKNYIDMCADPLFWGALFRTIAWVGFGVGFQFLFGFCLALLLNRYFIGRGFVRSISMIPWVTPGVLIGLMWRWIFDGNLGVLNDLLLRTHIIQEKIPFLSQTSTAFPCVIVTIIWQGIPFFALMILAGLQQVPGELYEAAEMDGAKKVQQLLHVTIPSLKNTLSVTLLLRIIWVANSVDVIFNMTEGGPAYSTQTLSVYIYNKGNALNLGYASTMAILLAVLLSLVAVPYVRSTFKGEN</sequence>
<keyword evidence="10" id="KW-1185">Reference proteome</keyword>
<feature type="transmembrane region" description="Helical" evidence="7">
    <location>
        <begin position="158"/>
        <end position="183"/>
    </location>
</feature>
<evidence type="ECO:0000256" key="7">
    <source>
        <dbReference type="RuleBase" id="RU363032"/>
    </source>
</evidence>
<dbReference type="SUPFAM" id="SSF161098">
    <property type="entry name" value="MetI-like"/>
    <property type="match status" value="1"/>
</dbReference>
<feature type="transmembrane region" description="Helical" evidence="7">
    <location>
        <begin position="12"/>
        <end position="36"/>
    </location>
</feature>
<feature type="domain" description="ABC transmembrane type-1" evidence="8">
    <location>
        <begin position="71"/>
        <end position="286"/>
    </location>
</feature>